<dbReference type="EMBL" id="JAVIIQ010000001">
    <property type="protein sequence ID" value="MDX8529773.1"/>
    <property type="molecule type" value="Genomic_DNA"/>
</dbReference>
<evidence type="ECO:0000313" key="2">
    <source>
        <dbReference type="Proteomes" id="UP001285154"/>
    </source>
</evidence>
<evidence type="ECO:0000313" key="1">
    <source>
        <dbReference type="EMBL" id="MDX8529773.1"/>
    </source>
</evidence>
<dbReference type="InterPro" id="IPR025412">
    <property type="entry name" value="DUF4304"/>
</dbReference>
<reference evidence="1 2" key="1">
    <citation type="submission" date="2023-08" db="EMBL/GenBank/DDBJ databases">
        <title>Implementing the SeqCode for naming new Mesorhizobium species isolated from Vachellia karroo root nodules.</title>
        <authorList>
            <person name="Van Lill M."/>
        </authorList>
    </citation>
    <scope>NUCLEOTIDE SEQUENCE [LARGE SCALE GENOMIC DNA]</scope>
    <source>
        <strain evidence="1 2">VK25D</strain>
    </source>
</reference>
<keyword evidence="2" id="KW-1185">Reference proteome</keyword>
<accession>A0ABU4ZWJ9</accession>
<comment type="caution">
    <text evidence="1">The sequence shown here is derived from an EMBL/GenBank/DDBJ whole genome shotgun (WGS) entry which is preliminary data.</text>
</comment>
<proteinExistence type="predicted"/>
<dbReference type="Proteomes" id="UP001285154">
    <property type="component" value="Unassembled WGS sequence"/>
</dbReference>
<organism evidence="1 2">
    <name type="scientific">Mesorhizobium vachelliae</name>
    <dbReference type="NCBI Taxonomy" id="3072309"/>
    <lineage>
        <taxon>Bacteria</taxon>
        <taxon>Pseudomonadati</taxon>
        <taxon>Pseudomonadota</taxon>
        <taxon>Alphaproteobacteria</taxon>
        <taxon>Hyphomicrobiales</taxon>
        <taxon>Phyllobacteriaceae</taxon>
        <taxon>Mesorhizobium</taxon>
    </lineage>
</organism>
<name>A0ABU4ZWJ9_9HYPH</name>
<sequence length="142" mass="16152">MVGELRATVVPWLRRAGFTGNFPHFRRIEEKAIDLLTFQFDRHGGGFLVEITRCPPGGVVTPEGKAIAPNDVKAWDLNPSRRRRVVVRQTGRMEDWFRFDRQSSSDLSLMLLGKLNAPGLWDGLGPFGEPNEQHRLLKDLED</sequence>
<dbReference type="Pfam" id="PF14137">
    <property type="entry name" value="DUF4304"/>
    <property type="match status" value="1"/>
</dbReference>
<dbReference type="RefSeq" id="WP_320245179.1">
    <property type="nucleotide sequence ID" value="NZ_JAVIIQ010000001.1"/>
</dbReference>
<gene>
    <name evidence="1" type="ORF">RFM42_02200</name>
</gene>
<protein>
    <submittedName>
        <fullName evidence="1">DUF4304 domain-containing protein</fullName>
    </submittedName>
</protein>